<name>E4MV11_CAPOC</name>
<sequence>MKTYTKPILMAVAMLSMIGCDKSDADGRFSDNPRSEIGTPQEGSLVTAKQVKWNFDNTNDWLNASQGEQANISQTSVESNTEAENGKVVKIFTKAGTKERKKLKTKKQYGAGLYTWRAYISDLGTTERVSIGSWLWNSDKHELDFEVGSGTAKDRDALGAADDEVIAYITSQDNPALHQKVKIKKNAWHTFQIDLKLAGGKYFATWLIDDVKCAAQQLTYGQEHPFYIFCSTENLKFVGDSWPYKDNYGLWDYVTYTPYPYSMEPIEPQNQLNPPDPEPEPDTGETKVWSFSTFPADWTGRWGGADYNKIEDNKLLLGVDKENITSKLQYKDDMGYGKYTWSVRFPDVSTIPAGTQFQSGANLYYYAEDDKGNATERFFLMMARIGSKEDRNRLGAKPNQLLLYIQGAQPAADEYVGLLDPNKDYKLTIDLKKKENKYTIVFSIDGKVLKTLEAGYGENEFKFKLIAEASANKSWMQHANLKTLLAKRLDTKFNFIEYTAY</sequence>
<evidence type="ECO:0008006" key="4">
    <source>
        <dbReference type="Google" id="ProtNLM"/>
    </source>
</evidence>
<proteinExistence type="predicted"/>
<dbReference type="AlphaFoldDB" id="E4MV11"/>
<evidence type="ECO:0000256" key="1">
    <source>
        <dbReference type="SAM" id="MobiDB-lite"/>
    </source>
</evidence>
<comment type="caution">
    <text evidence="2">The sequence shown here is derived from an EMBL/GenBank/DDBJ whole genome shotgun (WGS) entry which is preliminary data.</text>
</comment>
<dbReference type="EMBL" id="AEOH01000051">
    <property type="protein sequence ID" value="EFS96455.1"/>
    <property type="molecule type" value="Genomic_DNA"/>
</dbReference>
<evidence type="ECO:0000313" key="2">
    <source>
        <dbReference type="EMBL" id="EFS96455.1"/>
    </source>
</evidence>
<gene>
    <name evidence="2" type="ORF">HMPREF1977_2221</name>
</gene>
<organism evidence="2 3">
    <name type="scientific">Capnocytophaga ochracea F0287</name>
    <dbReference type="NCBI Taxonomy" id="873517"/>
    <lineage>
        <taxon>Bacteria</taxon>
        <taxon>Pseudomonadati</taxon>
        <taxon>Bacteroidota</taxon>
        <taxon>Flavobacteriia</taxon>
        <taxon>Flavobacteriales</taxon>
        <taxon>Flavobacteriaceae</taxon>
        <taxon>Capnocytophaga</taxon>
    </lineage>
</organism>
<dbReference type="RefSeq" id="WP_002675356.1">
    <property type="nucleotide sequence ID" value="NZ_GL573160.1"/>
</dbReference>
<dbReference type="eggNOG" id="ENOG5030PMX">
    <property type="taxonomic scope" value="Bacteria"/>
</dbReference>
<protein>
    <recommendedName>
        <fullName evidence="4">Toxin-antitoxin system protein</fullName>
    </recommendedName>
</protein>
<dbReference type="Proteomes" id="UP000005391">
    <property type="component" value="Unassembled WGS sequence"/>
</dbReference>
<feature type="region of interest" description="Disordered" evidence="1">
    <location>
        <begin position="265"/>
        <end position="285"/>
    </location>
</feature>
<reference evidence="2 3" key="1">
    <citation type="submission" date="2010-10" db="EMBL/GenBank/DDBJ databases">
        <authorList>
            <person name="Muzny D."/>
            <person name="Qin X."/>
            <person name="Deng J."/>
            <person name="Jiang H."/>
            <person name="Liu Y."/>
            <person name="Qu J."/>
            <person name="Song X.-Z."/>
            <person name="Zhang L."/>
            <person name="Thornton R."/>
            <person name="Coyle M."/>
            <person name="Francisco L."/>
            <person name="Jackson L."/>
            <person name="Javaid M."/>
            <person name="Korchina V."/>
            <person name="Kovar C."/>
            <person name="Mata R."/>
            <person name="Mathew T."/>
            <person name="Ngo R."/>
            <person name="Nguyen L."/>
            <person name="Nguyen N."/>
            <person name="Okwuonu G."/>
            <person name="Ongeri F."/>
            <person name="Pham C."/>
            <person name="Simmons D."/>
            <person name="Wilczek-Boney K."/>
            <person name="Hale W."/>
            <person name="Jakkamsetti A."/>
            <person name="Pham P."/>
            <person name="Ruth R."/>
            <person name="San Lucas F."/>
            <person name="Warren J."/>
            <person name="Zhang J."/>
            <person name="Zhao Z."/>
            <person name="Zhou C."/>
            <person name="Zhu D."/>
            <person name="Lee S."/>
            <person name="Bess C."/>
            <person name="Blankenburg K."/>
            <person name="Forbes L."/>
            <person name="Fu Q."/>
            <person name="Gubbala S."/>
            <person name="Hirani K."/>
            <person name="Jayaseelan J.C."/>
            <person name="Lara F."/>
            <person name="Munidasa M."/>
            <person name="Palculict T."/>
            <person name="Patil S."/>
            <person name="Pu L.-L."/>
            <person name="Saada N."/>
            <person name="Tang L."/>
            <person name="Weissenberger G."/>
            <person name="Zhu Y."/>
            <person name="Hemphill L."/>
            <person name="Shang Y."/>
            <person name="Youmans B."/>
            <person name="Ayvaz T."/>
            <person name="Ross M."/>
            <person name="Santibanez J."/>
            <person name="Aqrawi P."/>
            <person name="Gross S."/>
            <person name="Joshi V."/>
            <person name="Fowler G."/>
            <person name="Nazareth L."/>
            <person name="Reid J."/>
            <person name="Worley K."/>
            <person name="Petrosino J."/>
            <person name="Highlander S."/>
            <person name="Gibbs R."/>
        </authorList>
    </citation>
    <scope>NUCLEOTIDE SEQUENCE [LARGE SCALE GENOMIC DNA]</scope>
    <source>
        <strain evidence="2 3">F0287</strain>
    </source>
</reference>
<accession>E4MV11</accession>
<dbReference type="HOGENOM" id="CLU_552822_0_0_10"/>
<evidence type="ECO:0000313" key="3">
    <source>
        <dbReference type="Proteomes" id="UP000005391"/>
    </source>
</evidence>
<dbReference type="PROSITE" id="PS51257">
    <property type="entry name" value="PROKAR_LIPOPROTEIN"/>
    <property type="match status" value="1"/>
</dbReference>